<dbReference type="PANTHER" id="PTHR24422">
    <property type="entry name" value="CHEMOTAXIS PROTEIN METHYLTRANSFERASE"/>
    <property type="match status" value="1"/>
</dbReference>
<dbReference type="Pfam" id="PF01339">
    <property type="entry name" value="CheB_methylest"/>
    <property type="match status" value="1"/>
</dbReference>
<dbReference type="OrthoDB" id="9786165at2"/>
<dbReference type="RefSeq" id="WP_100264599.1">
    <property type="nucleotide sequence ID" value="NZ_CP018800.1"/>
</dbReference>
<dbReference type="InterPro" id="IPR035909">
    <property type="entry name" value="CheB_C"/>
</dbReference>
<reference evidence="4 5" key="1">
    <citation type="submission" date="2016-12" db="EMBL/GenBank/DDBJ databases">
        <title>Isolation and genomic insights into novel planktonic Zetaproteobacteria from stratified waters of the Chesapeake Bay.</title>
        <authorList>
            <person name="McAllister S.M."/>
            <person name="Kato S."/>
            <person name="Chan C.S."/>
            <person name="Chiu B.K."/>
            <person name="Field E.K."/>
        </authorList>
    </citation>
    <scope>NUCLEOTIDE SEQUENCE [LARGE SCALE GENOMIC DNA]</scope>
    <source>
        <strain evidence="4 5">CP-8</strain>
    </source>
</reference>
<dbReference type="AlphaFoldDB" id="A0A2K8L1W6"/>
<keyword evidence="4" id="KW-0808">Transferase</keyword>
<dbReference type="InterPro" id="IPR022642">
    <property type="entry name" value="CheR_C"/>
</dbReference>
<organism evidence="4 5">
    <name type="scientific">Mariprofundus ferrinatatus</name>
    <dbReference type="NCBI Taxonomy" id="1921087"/>
    <lineage>
        <taxon>Bacteria</taxon>
        <taxon>Pseudomonadati</taxon>
        <taxon>Pseudomonadota</taxon>
        <taxon>Candidatius Mariprofundia</taxon>
        <taxon>Mariprofundales</taxon>
        <taxon>Mariprofundaceae</taxon>
        <taxon>Mariprofundus</taxon>
    </lineage>
</organism>
<dbReference type="InterPro" id="IPR022641">
    <property type="entry name" value="CheR_N"/>
</dbReference>
<evidence type="ECO:0000313" key="5">
    <source>
        <dbReference type="Proteomes" id="UP000231637"/>
    </source>
</evidence>
<feature type="domain" description="CheR-type methyltransferase" evidence="3">
    <location>
        <begin position="299"/>
        <end position="536"/>
    </location>
</feature>
<dbReference type="GO" id="GO:0008983">
    <property type="term" value="F:protein-glutamate O-methyltransferase activity"/>
    <property type="evidence" value="ECO:0007669"/>
    <property type="project" value="UniProtKB-EC"/>
</dbReference>
<dbReference type="GO" id="GO:0032259">
    <property type="term" value="P:methylation"/>
    <property type="evidence" value="ECO:0007669"/>
    <property type="project" value="UniProtKB-KW"/>
</dbReference>
<evidence type="ECO:0000259" key="3">
    <source>
        <dbReference type="PROSITE" id="PS50123"/>
    </source>
</evidence>
<keyword evidence="1" id="KW-0145">Chemotaxis</keyword>
<evidence type="ECO:0000256" key="1">
    <source>
        <dbReference type="PROSITE-ProRule" id="PRU00050"/>
    </source>
</evidence>
<dbReference type="GO" id="GO:0006935">
    <property type="term" value="P:chemotaxis"/>
    <property type="evidence" value="ECO:0007669"/>
    <property type="project" value="UniProtKB-UniRule"/>
</dbReference>
<feature type="active site" evidence="1">
    <location>
        <position position="112"/>
    </location>
</feature>
<dbReference type="Gene3D" id="3.40.50.180">
    <property type="entry name" value="Methylesterase CheB, C-terminal domain"/>
    <property type="match status" value="1"/>
</dbReference>
<dbReference type="SUPFAM" id="SSF47757">
    <property type="entry name" value="Chemotaxis receptor methyltransferase CheR, N-terminal domain"/>
    <property type="match status" value="1"/>
</dbReference>
<proteinExistence type="predicted"/>
<dbReference type="KEGG" id="mfn:Ga0123462_0204"/>
<dbReference type="Gene3D" id="3.40.50.150">
    <property type="entry name" value="Vaccinia Virus protein VP39"/>
    <property type="match status" value="1"/>
</dbReference>
<dbReference type="PROSITE" id="PS50123">
    <property type="entry name" value="CHER"/>
    <property type="match status" value="1"/>
</dbReference>
<sequence length="559" mass="63651">MSLSVHDGGGKRRLLVMGELSAPEEQKELISAINDSAGMATEVNFFDARLLPEKLIKVLASYSSGEEPLRIRTHHPSLSHYLNKLKINSRNDLAISENKRHPAFKALALGGSADSLAKILHIIESLQLSELTVFIVQHVSEDQPNLLDKLLKMRTEYSVLMPHHMMPVEPATIYIAPPGHQLRIHDQQVYLTRDRKVRFARPSIQVLFESLAHEYESSLMVALLCGYGDDGVEALKVLRDKGATVLIESPEECEAKKLPQNGINSGNYDHVLSRKGIQSFFSSAVIKNSLPDLHTISFFLEAVREQYGYDFTEYQSGTLQRRIEVMLKSSGAADFFTLQRDVLTNPEAFEQLFSALSINVTTFFRSPEQFDYLRQKAFPFLESFPHIKIWVAGCSSGEEAYSLAILLKEAGLLQKTTIYATDINSHILYEAKNALYSCQKMDEYQENYRLSGGARQFTDYIEKHGDIFEIAPELRNKVLFFRHSLVDEGVFNEFQLILCRNVIIYFSNKLQNRVMQLFSRSLHRDGFLTLGDKESLSLGDGNRFFKAENKEKKVYRWLI</sequence>
<feature type="active site" evidence="1">
    <location>
        <position position="138"/>
    </location>
</feature>
<dbReference type="PRINTS" id="PR00996">
    <property type="entry name" value="CHERMTFRASE"/>
</dbReference>
<dbReference type="Pfam" id="PF01739">
    <property type="entry name" value="CheR"/>
    <property type="match status" value="1"/>
</dbReference>
<dbReference type="GO" id="GO:0000156">
    <property type="term" value="F:phosphorelay response regulator activity"/>
    <property type="evidence" value="ECO:0007669"/>
    <property type="project" value="InterPro"/>
</dbReference>
<dbReference type="Pfam" id="PF03705">
    <property type="entry name" value="CheR_N"/>
    <property type="match status" value="1"/>
</dbReference>
<dbReference type="GO" id="GO:0008984">
    <property type="term" value="F:protein-glutamate methylesterase activity"/>
    <property type="evidence" value="ECO:0007669"/>
    <property type="project" value="InterPro"/>
</dbReference>
<protein>
    <submittedName>
        <fullName evidence="4">Chemotaxis protein methyltransferase CheR</fullName>
        <ecNumber evidence="4">2.1.1.80</ecNumber>
    </submittedName>
</protein>
<dbReference type="InterPro" id="IPR029063">
    <property type="entry name" value="SAM-dependent_MTases_sf"/>
</dbReference>
<evidence type="ECO:0000313" key="4">
    <source>
        <dbReference type="EMBL" id="ATX81082.1"/>
    </source>
</evidence>
<keyword evidence="1" id="KW-0378">Hydrolase</keyword>
<dbReference type="SUPFAM" id="SSF52738">
    <property type="entry name" value="Methylesterase CheB, C-terminal domain"/>
    <property type="match status" value="1"/>
</dbReference>
<dbReference type="SMART" id="SM00138">
    <property type="entry name" value="MeTrc"/>
    <property type="match status" value="1"/>
</dbReference>
<keyword evidence="4" id="KW-0489">Methyltransferase</keyword>
<dbReference type="PROSITE" id="PS50122">
    <property type="entry name" value="CHEB"/>
    <property type="match status" value="1"/>
</dbReference>
<dbReference type="SUPFAM" id="SSF53335">
    <property type="entry name" value="S-adenosyl-L-methionine-dependent methyltransferases"/>
    <property type="match status" value="1"/>
</dbReference>
<dbReference type="EMBL" id="CP018800">
    <property type="protein sequence ID" value="ATX81082.1"/>
    <property type="molecule type" value="Genomic_DNA"/>
</dbReference>
<feature type="active site" evidence="1">
    <location>
        <position position="230"/>
    </location>
</feature>
<dbReference type="InterPro" id="IPR000780">
    <property type="entry name" value="CheR_MeTrfase"/>
</dbReference>
<dbReference type="PANTHER" id="PTHR24422:SF8">
    <property type="entry name" value="CHEMOTAXIS PROTEIN"/>
    <property type="match status" value="1"/>
</dbReference>
<name>A0A2K8L1W6_9PROT</name>
<dbReference type="Proteomes" id="UP000231637">
    <property type="component" value="Chromosome"/>
</dbReference>
<dbReference type="GO" id="GO:0005737">
    <property type="term" value="C:cytoplasm"/>
    <property type="evidence" value="ECO:0007669"/>
    <property type="project" value="InterPro"/>
</dbReference>
<evidence type="ECO:0000259" key="2">
    <source>
        <dbReference type="PROSITE" id="PS50122"/>
    </source>
</evidence>
<dbReference type="InterPro" id="IPR050903">
    <property type="entry name" value="Bact_Chemotaxis_MeTrfase"/>
</dbReference>
<dbReference type="EC" id="2.1.1.80" evidence="4"/>
<feature type="domain" description="CheB-type methylesterase" evidence="2">
    <location>
        <begin position="100"/>
        <end position="288"/>
    </location>
</feature>
<keyword evidence="5" id="KW-1185">Reference proteome</keyword>
<gene>
    <name evidence="4" type="ORF">Ga0123462_0204</name>
</gene>
<dbReference type="InterPro" id="IPR000673">
    <property type="entry name" value="Sig_transdc_resp-reg_Me-estase"/>
</dbReference>
<accession>A0A2K8L1W6</accession>